<keyword evidence="3 8" id="KW-0812">Transmembrane</keyword>
<dbReference type="InterPro" id="IPR011918">
    <property type="entry name" value="ABC_MsbA_ATP-bd"/>
</dbReference>
<dbReference type="Gene3D" id="3.40.50.300">
    <property type="entry name" value="P-loop containing nucleotide triphosphate hydrolases"/>
    <property type="match status" value="1"/>
</dbReference>
<sequence>MTNRTTGSTDSDSSRKGSLAALKGLLPFLAPYRRQFVLAGIALLFAAGATLAIPAAFKQMIDHGFGAAGVGGNGGQSIEHVDAVFLALFGVAAVLAVSTAARFYMVSWLGERVVADVRAAVYRHVVHQSPEFFETTRTGEVLSRLTTDTTLIQSVVGTSISLALRNTLLFAGGLVMLFVTSPRLSAIILGLLVLVVLPIVLYGRRVRKLSRDSQDRIADASALAGEILNAMPTVQSFTHEGIESGRFTTSVDGAFATAIRRIRARATLTMLAILLVFGAIVFVLWLGAHAVLAGTMTGGDLGQFILYASIVAGSVGALSEVMGEAQRAAGATERLLELLAARSDIHDPAQPRALPRRIENGARVTLEAVSFSYPSRLETAALAHLDLDIRPGETVALVGPSGAGKTTLFQLLLRFYDPQLGSIRLDGVDIRDLALHTLRGAIGIVPQDTVIFSTSALENIRYGRPDASDEEVIAAAKQAAAHEFIERLPQGYASYLGERGVRLSGGQRQRIAIARALLKNPPLLLLDEATSALDAESERLVQRALEAAMVGRTTIIIAHRLATVQRADRIIVLEDGRVVETGTHAELVAQRGVYANLAALQFSTHMPLDATLS</sequence>
<dbReference type="InterPro" id="IPR011527">
    <property type="entry name" value="ABC1_TM_dom"/>
</dbReference>
<dbReference type="PROSITE" id="PS00211">
    <property type="entry name" value="ABC_TRANSPORTER_1"/>
    <property type="match status" value="1"/>
</dbReference>
<dbReference type="PROSITE" id="PS50893">
    <property type="entry name" value="ABC_TRANSPORTER_2"/>
    <property type="match status" value="1"/>
</dbReference>
<name>A0ABS8Q4V0_9BURK</name>
<dbReference type="RefSeq" id="WP_231057886.1">
    <property type="nucleotide sequence ID" value="NZ_JAJNOC010000002.1"/>
</dbReference>
<dbReference type="InterPro" id="IPR017871">
    <property type="entry name" value="ABC_transporter-like_CS"/>
</dbReference>
<dbReference type="InterPro" id="IPR027417">
    <property type="entry name" value="P-loop_NTPase"/>
</dbReference>
<gene>
    <name evidence="11" type="ORF">LQ564_09650</name>
</gene>
<evidence type="ECO:0000313" key="11">
    <source>
        <dbReference type="EMBL" id="MCD2516573.1"/>
    </source>
</evidence>
<keyword evidence="2" id="KW-1003">Cell membrane</keyword>
<dbReference type="Pfam" id="PF00005">
    <property type="entry name" value="ABC_tran"/>
    <property type="match status" value="1"/>
</dbReference>
<dbReference type="NCBIfam" id="TIGR02204">
    <property type="entry name" value="MsbA_rel"/>
    <property type="match status" value="1"/>
</dbReference>
<evidence type="ECO:0000259" key="10">
    <source>
        <dbReference type="PROSITE" id="PS50929"/>
    </source>
</evidence>
<keyword evidence="5 11" id="KW-0067">ATP-binding</keyword>
<evidence type="ECO:0000313" key="12">
    <source>
        <dbReference type="Proteomes" id="UP001179361"/>
    </source>
</evidence>
<evidence type="ECO:0000259" key="9">
    <source>
        <dbReference type="PROSITE" id="PS50893"/>
    </source>
</evidence>
<evidence type="ECO:0000256" key="3">
    <source>
        <dbReference type="ARBA" id="ARBA00022692"/>
    </source>
</evidence>
<dbReference type="PROSITE" id="PS50929">
    <property type="entry name" value="ABC_TM1F"/>
    <property type="match status" value="1"/>
</dbReference>
<protein>
    <submittedName>
        <fullName evidence="11">ATP-binding cassette domain-containing protein</fullName>
    </submittedName>
</protein>
<feature type="transmembrane region" description="Helical" evidence="8">
    <location>
        <begin position="185"/>
        <end position="203"/>
    </location>
</feature>
<feature type="transmembrane region" description="Helical" evidence="8">
    <location>
        <begin position="162"/>
        <end position="179"/>
    </location>
</feature>
<dbReference type="EMBL" id="JAJNOC010000002">
    <property type="protein sequence ID" value="MCD2516573.1"/>
    <property type="molecule type" value="Genomic_DNA"/>
</dbReference>
<dbReference type="SUPFAM" id="SSF52540">
    <property type="entry name" value="P-loop containing nucleoside triphosphate hydrolases"/>
    <property type="match status" value="1"/>
</dbReference>
<dbReference type="PANTHER" id="PTHR43394">
    <property type="entry name" value="ATP-DEPENDENT PERMEASE MDL1, MITOCHONDRIAL"/>
    <property type="match status" value="1"/>
</dbReference>
<feature type="domain" description="ABC transmembrane type-1" evidence="10">
    <location>
        <begin position="37"/>
        <end position="327"/>
    </location>
</feature>
<dbReference type="PANTHER" id="PTHR43394:SF1">
    <property type="entry name" value="ATP-BINDING CASSETTE SUB-FAMILY B MEMBER 10, MITOCHONDRIAL"/>
    <property type="match status" value="1"/>
</dbReference>
<dbReference type="SMART" id="SM00382">
    <property type="entry name" value="AAA"/>
    <property type="match status" value="1"/>
</dbReference>
<evidence type="ECO:0000256" key="8">
    <source>
        <dbReference type="SAM" id="Phobius"/>
    </source>
</evidence>
<keyword evidence="7 8" id="KW-0472">Membrane</keyword>
<dbReference type="InterPro" id="IPR036640">
    <property type="entry name" value="ABC1_TM_sf"/>
</dbReference>
<organism evidence="11 12">
    <name type="scientific">Massilia phyllostachyos</name>
    <dbReference type="NCBI Taxonomy" id="2898585"/>
    <lineage>
        <taxon>Bacteria</taxon>
        <taxon>Pseudomonadati</taxon>
        <taxon>Pseudomonadota</taxon>
        <taxon>Betaproteobacteria</taxon>
        <taxon>Burkholderiales</taxon>
        <taxon>Oxalobacteraceae</taxon>
        <taxon>Telluria group</taxon>
        <taxon>Massilia</taxon>
    </lineage>
</organism>
<dbReference type="InterPro" id="IPR003439">
    <property type="entry name" value="ABC_transporter-like_ATP-bd"/>
</dbReference>
<dbReference type="InterPro" id="IPR003593">
    <property type="entry name" value="AAA+_ATPase"/>
</dbReference>
<comment type="subcellular location">
    <subcellularLocation>
        <location evidence="1">Cell membrane</location>
        <topology evidence="1">Multi-pass membrane protein</topology>
    </subcellularLocation>
</comment>
<keyword evidence="6 8" id="KW-1133">Transmembrane helix</keyword>
<dbReference type="SUPFAM" id="SSF90123">
    <property type="entry name" value="ABC transporter transmembrane region"/>
    <property type="match status" value="1"/>
</dbReference>
<dbReference type="GO" id="GO:0005524">
    <property type="term" value="F:ATP binding"/>
    <property type="evidence" value="ECO:0007669"/>
    <property type="project" value="UniProtKB-KW"/>
</dbReference>
<dbReference type="CDD" id="cd18575">
    <property type="entry name" value="ABC_6TM_bac_exporter_ABCB8_10_like"/>
    <property type="match status" value="1"/>
</dbReference>
<dbReference type="InterPro" id="IPR039421">
    <property type="entry name" value="Type_1_exporter"/>
</dbReference>
<accession>A0ABS8Q4V0</accession>
<evidence type="ECO:0000256" key="6">
    <source>
        <dbReference type="ARBA" id="ARBA00022989"/>
    </source>
</evidence>
<feature type="transmembrane region" description="Helical" evidence="8">
    <location>
        <begin position="83"/>
        <end position="104"/>
    </location>
</feature>
<comment type="caution">
    <text evidence="11">The sequence shown here is derived from an EMBL/GenBank/DDBJ whole genome shotgun (WGS) entry which is preliminary data.</text>
</comment>
<dbReference type="Proteomes" id="UP001179361">
    <property type="component" value="Unassembled WGS sequence"/>
</dbReference>
<evidence type="ECO:0000256" key="7">
    <source>
        <dbReference type="ARBA" id="ARBA00023136"/>
    </source>
</evidence>
<dbReference type="Pfam" id="PF00664">
    <property type="entry name" value="ABC_membrane"/>
    <property type="match status" value="1"/>
</dbReference>
<proteinExistence type="predicted"/>
<feature type="domain" description="ABC transporter" evidence="9">
    <location>
        <begin position="364"/>
        <end position="600"/>
    </location>
</feature>
<evidence type="ECO:0000256" key="4">
    <source>
        <dbReference type="ARBA" id="ARBA00022741"/>
    </source>
</evidence>
<keyword evidence="12" id="KW-1185">Reference proteome</keyword>
<feature type="transmembrane region" description="Helical" evidence="8">
    <location>
        <begin position="268"/>
        <end position="292"/>
    </location>
</feature>
<dbReference type="Gene3D" id="1.20.1560.10">
    <property type="entry name" value="ABC transporter type 1, transmembrane domain"/>
    <property type="match status" value="1"/>
</dbReference>
<reference evidence="11" key="1">
    <citation type="submission" date="2021-11" db="EMBL/GenBank/DDBJ databases">
        <title>The complete genome of Massilia sp sp. G4R7.</title>
        <authorList>
            <person name="Liu L."/>
            <person name="Yue J."/>
            <person name="Yuan J."/>
            <person name="Yang F."/>
            <person name="Li L."/>
        </authorList>
    </citation>
    <scope>NUCLEOTIDE SEQUENCE</scope>
    <source>
        <strain evidence="11">G4R7</strain>
    </source>
</reference>
<feature type="transmembrane region" description="Helical" evidence="8">
    <location>
        <begin position="36"/>
        <end position="57"/>
    </location>
</feature>
<evidence type="ECO:0000256" key="1">
    <source>
        <dbReference type="ARBA" id="ARBA00004651"/>
    </source>
</evidence>
<evidence type="ECO:0000256" key="2">
    <source>
        <dbReference type="ARBA" id="ARBA00022475"/>
    </source>
</evidence>
<evidence type="ECO:0000256" key="5">
    <source>
        <dbReference type="ARBA" id="ARBA00022840"/>
    </source>
</evidence>
<keyword evidence="4" id="KW-0547">Nucleotide-binding</keyword>